<feature type="transmembrane region" description="Helical" evidence="5">
    <location>
        <begin position="341"/>
        <end position="361"/>
    </location>
</feature>
<feature type="transmembrane region" description="Helical" evidence="5">
    <location>
        <begin position="19"/>
        <end position="37"/>
    </location>
</feature>
<feature type="transmembrane region" description="Helical" evidence="5">
    <location>
        <begin position="179"/>
        <end position="197"/>
    </location>
</feature>
<evidence type="ECO:0000313" key="7">
    <source>
        <dbReference type="EMBL" id="APR51412.1"/>
    </source>
</evidence>
<keyword evidence="8" id="KW-1185">Reference proteome</keyword>
<dbReference type="AlphaFoldDB" id="A0A1L6J641"/>
<dbReference type="KEGG" id="skr:BRX40_02295"/>
<keyword evidence="2 5" id="KW-0812">Transmembrane</keyword>
<dbReference type="InterPro" id="IPR036259">
    <property type="entry name" value="MFS_trans_sf"/>
</dbReference>
<feature type="domain" description="Major facilitator superfamily (MFS) profile" evidence="6">
    <location>
        <begin position="23"/>
        <end position="430"/>
    </location>
</feature>
<keyword evidence="4 5" id="KW-0472">Membrane</keyword>
<organism evidence="7 8">
    <name type="scientific">Sphingomonas koreensis</name>
    <dbReference type="NCBI Taxonomy" id="93064"/>
    <lineage>
        <taxon>Bacteria</taxon>
        <taxon>Pseudomonadati</taxon>
        <taxon>Pseudomonadota</taxon>
        <taxon>Alphaproteobacteria</taxon>
        <taxon>Sphingomonadales</taxon>
        <taxon>Sphingomonadaceae</taxon>
        <taxon>Sphingomonas</taxon>
    </lineage>
</organism>
<feature type="transmembrane region" description="Helical" evidence="5">
    <location>
        <begin position="373"/>
        <end position="397"/>
    </location>
</feature>
<feature type="transmembrane region" description="Helical" evidence="5">
    <location>
        <begin position="89"/>
        <end position="107"/>
    </location>
</feature>
<keyword evidence="3 5" id="KW-1133">Transmembrane helix</keyword>
<dbReference type="GO" id="GO:0016020">
    <property type="term" value="C:membrane"/>
    <property type="evidence" value="ECO:0007669"/>
    <property type="project" value="UniProtKB-SubCell"/>
</dbReference>
<dbReference type="Gene3D" id="1.20.1250.20">
    <property type="entry name" value="MFS general substrate transporter like domains"/>
    <property type="match status" value="2"/>
</dbReference>
<evidence type="ECO:0000256" key="2">
    <source>
        <dbReference type="ARBA" id="ARBA00022692"/>
    </source>
</evidence>
<reference evidence="8" key="1">
    <citation type="submission" date="2016-12" db="EMBL/GenBank/DDBJ databases">
        <title>Whole genome sequencing of Sphingomonas sp. ABOJV.</title>
        <authorList>
            <person name="Conlan S."/>
            <person name="Thomas P.J."/>
            <person name="Mullikin J."/>
            <person name="Palmore T.N."/>
            <person name="Frank K.M."/>
            <person name="Segre J.A."/>
        </authorList>
    </citation>
    <scope>NUCLEOTIDE SEQUENCE [LARGE SCALE GENOMIC DNA]</scope>
    <source>
        <strain evidence="8">ABOJV</strain>
    </source>
</reference>
<dbReference type="InterPro" id="IPR020846">
    <property type="entry name" value="MFS_dom"/>
</dbReference>
<dbReference type="InterPro" id="IPR011701">
    <property type="entry name" value="MFS"/>
</dbReference>
<comment type="subcellular location">
    <subcellularLocation>
        <location evidence="1">Membrane</location>
        <topology evidence="1">Multi-pass membrane protein</topology>
    </subcellularLocation>
</comment>
<gene>
    <name evidence="7" type="ORF">BRX40_02295</name>
</gene>
<proteinExistence type="predicted"/>
<evidence type="ECO:0000256" key="4">
    <source>
        <dbReference type="ARBA" id="ARBA00023136"/>
    </source>
</evidence>
<dbReference type="Proteomes" id="UP000185161">
    <property type="component" value="Chromosome"/>
</dbReference>
<evidence type="ECO:0000313" key="8">
    <source>
        <dbReference type="Proteomes" id="UP000185161"/>
    </source>
</evidence>
<dbReference type="CDD" id="cd17319">
    <property type="entry name" value="MFS_ExuT_GudP_like"/>
    <property type="match status" value="1"/>
</dbReference>
<dbReference type="SUPFAM" id="SSF103473">
    <property type="entry name" value="MFS general substrate transporter"/>
    <property type="match status" value="1"/>
</dbReference>
<sequence length="437" mass="47354">MARTGRPVRRRGRQMKSGFRWWIISLIAVATVINYIDRNALAVMWPAVAKDIGADKEDYALLVTIFMVFYALGQSLFGKIFDVVGTRMGFAISIIVWSLSIAAHSMVRSMAMLGVLRGTLGISEAGNWPGAAKANATWFPRSERAFAQGIFNAGASLGAIVSAPLVAILFGLVGWRTTFLIVGVLGFLWLLPWIWVYKSDPDAHPWLSKAERDHILGANERVEGDARPAGYAPSMGQLLRHKQAWAVMAGRFFLDPIWWLFVSWLPIYLNESFGFDVKQIGMFAWVPFVGAMLGSLSGGWLSGKLIQRGWSADKARKLAITLGCVIMLPALLLTATASAPLYAVLLIAAILFGFQVAINNIQTLPSDWFGGGAVGSLAGISGTAAVAGTLVTTWLVPVMTKTSFAPIFILGAALVPLSLLCIWLGGRIEPVQPKTEN</sequence>
<dbReference type="STRING" id="93064.BRX40_02295"/>
<dbReference type="Pfam" id="PF07690">
    <property type="entry name" value="MFS_1"/>
    <property type="match status" value="1"/>
</dbReference>
<feature type="transmembrane region" description="Helical" evidence="5">
    <location>
        <begin position="318"/>
        <end position="335"/>
    </location>
</feature>
<evidence type="ECO:0000256" key="5">
    <source>
        <dbReference type="SAM" id="Phobius"/>
    </source>
</evidence>
<dbReference type="PANTHER" id="PTHR11662">
    <property type="entry name" value="SOLUTE CARRIER FAMILY 17"/>
    <property type="match status" value="1"/>
</dbReference>
<dbReference type="InterPro" id="IPR050382">
    <property type="entry name" value="MFS_Na/Anion_cotransporter"/>
</dbReference>
<dbReference type="PROSITE" id="PS50850">
    <property type="entry name" value="MFS"/>
    <property type="match status" value="1"/>
</dbReference>
<feature type="transmembrane region" description="Helical" evidence="5">
    <location>
        <begin position="244"/>
        <end position="262"/>
    </location>
</feature>
<protein>
    <submittedName>
        <fullName evidence="7">MFS transporter</fullName>
    </submittedName>
</protein>
<accession>A0A1L6J641</accession>
<evidence type="ECO:0000259" key="6">
    <source>
        <dbReference type="PROSITE" id="PS50850"/>
    </source>
</evidence>
<feature type="transmembrane region" description="Helical" evidence="5">
    <location>
        <begin position="150"/>
        <end position="173"/>
    </location>
</feature>
<dbReference type="GO" id="GO:0015134">
    <property type="term" value="F:hexuronate transmembrane transporter activity"/>
    <property type="evidence" value="ECO:0007669"/>
    <property type="project" value="TreeGrafter"/>
</dbReference>
<evidence type="ECO:0000256" key="3">
    <source>
        <dbReference type="ARBA" id="ARBA00022989"/>
    </source>
</evidence>
<evidence type="ECO:0000256" key="1">
    <source>
        <dbReference type="ARBA" id="ARBA00004141"/>
    </source>
</evidence>
<name>A0A1L6J641_9SPHN</name>
<dbReference type="PANTHER" id="PTHR11662:SF285">
    <property type="entry name" value="HEXURONATE TRANSPORTER"/>
    <property type="match status" value="1"/>
</dbReference>
<feature type="transmembrane region" description="Helical" evidence="5">
    <location>
        <begin position="282"/>
        <end position="306"/>
    </location>
</feature>
<feature type="transmembrane region" description="Helical" evidence="5">
    <location>
        <begin position="403"/>
        <end position="424"/>
    </location>
</feature>
<dbReference type="EMBL" id="CP018820">
    <property type="protein sequence ID" value="APR51412.1"/>
    <property type="molecule type" value="Genomic_DNA"/>
</dbReference>
<feature type="transmembrane region" description="Helical" evidence="5">
    <location>
        <begin position="58"/>
        <end position="77"/>
    </location>
</feature>